<organism evidence="1 2">
    <name type="scientific">Massilia aerilata</name>
    <dbReference type="NCBI Taxonomy" id="453817"/>
    <lineage>
        <taxon>Bacteria</taxon>
        <taxon>Pseudomonadati</taxon>
        <taxon>Pseudomonadota</taxon>
        <taxon>Betaproteobacteria</taxon>
        <taxon>Burkholderiales</taxon>
        <taxon>Oxalobacteraceae</taxon>
        <taxon>Telluria group</taxon>
        <taxon>Massilia</taxon>
    </lineage>
</organism>
<keyword evidence="2" id="KW-1185">Reference proteome</keyword>
<dbReference type="RefSeq" id="WP_379772350.1">
    <property type="nucleotide sequence ID" value="NZ_JBHSMZ010000014.1"/>
</dbReference>
<protein>
    <recommendedName>
        <fullName evidence="3">Terminase small subunit</fullName>
    </recommendedName>
</protein>
<accession>A0ABW0S009</accession>
<evidence type="ECO:0000313" key="1">
    <source>
        <dbReference type="EMBL" id="MFC5550167.1"/>
    </source>
</evidence>
<reference evidence="2" key="1">
    <citation type="journal article" date="2019" name="Int. J. Syst. Evol. Microbiol.">
        <title>The Global Catalogue of Microorganisms (GCM) 10K type strain sequencing project: providing services to taxonomists for standard genome sequencing and annotation.</title>
        <authorList>
            <consortium name="The Broad Institute Genomics Platform"/>
            <consortium name="The Broad Institute Genome Sequencing Center for Infectious Disease"/>
            <person name="Wu L."/>
            <person name="Ma J."/>
        </authorList>
    </citation>
    <scope>NUCLEOTIDE SEQUENCE [LARGE SCALE GENOMIC DNA]</scope>
    <source>
        <strain evidence="2">CGMCC 4.5798</strain>
    </source>
</reference>
<gene>
    <name evidence="1" type="ORF">ACFPO9_16760</name>
</gene>
<dbReference type="EMBL" id="JBHSMZ010000014">
    <property type="protein sequence ID" value="MFC5550167.1"/>
    <property type="molecule type" value="Genomic_DNA"/>
</dbReference>
<evidence type="ECO:0000313" key="2">
    <source>
        <dbReference type="Proteomes" id="UP001596086"/>
    </source>
</evidence>
<proteinExistence type="predicted"/>
<evidence type="ECO:0008006" key="3">
    <source>
        <dbReference type="Google" id="ProtNLM"/>
    </source>
</evidence>
<sequence length="170" mass="18718">MSHPANPARPSFKPTPEMITAAENVFLAMAIEGATRPIVETYQKKVLSEREWHSDPATREAPGIPERVTDPKYAWVMGAEEFALYRKRCNEERIAAKLSAETEDHCPLLVAENTTRLAKTALLDTMAGITKIDGATAAGMKPADYDRLIDVTLRLLAPFVKNVLAEPQGV</sequence>
<name>A0ABW0S009_9BURK</name>
<comment type="caution">
    <text evidence="1">The sequence shown here is derived from an EMBL/GenBank/DDBJ whole genome shotgun (WGS) entry which is preliminary data.</text>
</comment>
<dbReference type="Proteomes" id="UP001596086">
    <property type="component" value="Unassembled WGS sequence"/>
</dbReference>